<dbReference type="FunFam" id="3.60.130.10:FF:000001">
    <property type="entry name" value="Trimethyllysine dioxygenase, mitochondrial"/>
    <property type="match status" value="1"/>
</dbReference>
<feature type="domain" description="Gamma-butyrobetaine hydroxylase-like N-terminal" evidence="18">
    <location>
        <begin position="9"/>
        <end position="91"/>
    </location>
</feature>
<dbReference type="Gene3D" id="3.60.130.10">
    <property type="entry name" value="Clavaminate synthase-like"/>
    <property type="match status" value="1"/>
</dbReference>
<dbReference type="EMBL" id="HG937691">
    <property type="protein sequence ID" value="CDP33337.1"/>
    <property type="molecule type" value="Genomic_DNA"/>
</dbReference>
<dbReference type="GO" id="GO:0005506">
    <property type="term" value="F:iron ion binding"/>
    <property type="evidence" value="ECO:0007669"/>
    <property type="project" value="InterPro"/>
</dbReference>
<dbReference type="InterPro" id="IPR042098">
    <property type="entry name" value="TauD-like_sf"/>
</dbReference>
<proteinExistence type="inferred from homology"/>
<dbReference type="UniPathway" id="UPA00118"/>
<dbReference type="InterPro" id="IPR038492">
    <property type="entry name" value="GBBH-like_N_sf"/>
</dbReference>
<dbReference type="Gene3D" id="3.30.2020.30">
    <property type="match status" value="1"/>
</dbReference>
<comment type="pathway">
    <text evidence="3">Amine and polyamine biosynthesis; carnitine biosynthesis.</text>
</comment>
<comment type="similarity">
    <text evidence="4">Belongs to the gamma-BBH/TMLD family.</text>
</comment>
<dbReference type="SUPFAM" id="SSF51197">
    <property type="entry name" value="Clavaminate synthase-like"/>
    <property type="match status" value="1"/>
</dbReference>
<keyword evidence="8" id="KW-0223">Dioxygenase</keyword>
<evidence type="ECO:0000256" key="2">
    <source>
        <dbReference type="ARBA" id="ARBA00001961"/>
    </source>
</evidence>
<comment type="cofactor">
    <cofactor evidence="2">
        <name>L-ascorbate</name>
        <dbReference type="ChEBI" id="CHEBI:38290"/>
    </cofactor>
</comment>
<dbReference type="PhylomeDB" id="A0A060T364"/>
<dbReference type="PANTHER" id="PTHR10696:SF51">
    <property type="entry name" value="TRIMETHYLLYSINE DIOXYGENASE, MITOCHONDRIAL"/>
    <property type="match status" value="1"/>
</dbReference>
<dbReference type="InterPro" id="IPR050411">
    <property type="entry name" value="AlphaKG_dependent_hydroxylases"/>
</dbReference>
<reference evidence="19" key="2">
    <citation type="submission" date="2014-06" db="EMBL/GenBank/DDBJ databases">
        <title>The complete genome of Blastobotrys (Arxula) adeninivorans LS3 - a yeast of biotechnological interest.</title>
        <authorList>
            <person name="Kunze G."/>
            <person name="Gaillardin C."/>
            <person name="Czernicka M."/>
            <person name="Durrens P."/>
            <person name="Martin T."/>
            <person name="Boer E."/>
            <person name="Gabaldon T."/>
            <person name="Cruz J."/>
            <person name="Talla E."/>
            <person name="Marck C."/>
            <person name="Goffeau A."/>
            <person name="Barbe V."/>
            <person name="Baret P."/>
            <person name="Baronian K."/>
            <person name="Beier S."/>
            <person name="Bleykasten C."/>
            <person name="Bode R."/>
            <person name="Casaregola S."/>
            <person name="Despons L."/>
            <person name="Fairhead C."/>
            <person name="Giersberg M."/>
            <person name="Gierski P."/>
            <person name="Hahnel U."/>
            <person name="Hartmann A."/>
            <person name="Jankowska D."/>
            <person name="Jubin C."/>
            <person name="Jung P."/>
            <person name="Lafontaine I."/>
            <person name="Leh-Louis V."/>
            <person name="Lemaire M."/>
            <person name="Marcet-Houben M."/>
            <person name="Mascher M."/>
            <person name="Morel G."/>
            <person name="Richard G.-F."/>
            <person name="Riechen J."/>
            <person name="Sacerdot C."/>
            <person name="Sarkar A."/>
            <person name="Savel G."/>
            <person name="Schacherer J."/>
            <person name="Sherman D."/>
            <person name="Straub M.-L."/>
            <person name="Stein N."/>
            <person name="Thierry A."/>
            <person name="Trautwein-Schult A."/>
            <person name="Westhof E."/>
            <person name="Worch S."/>
            <person name="Dujon B."/>
            <person name="Souciet J.-L."/>
            <person name="Wincker P."/>
            <person name="Scholz U."/>
            <person name="Neuveglise N."/>
        </authorList>
    </citation>
    <scope>NUCLEOTIDE SEQUENCE</scope>
    <source>
        <strain evidence="19">LS3</strain>
    </source>
</reference>
<evidence type="ECO:0000256" key="10">
    <source>
        <dbReference type="ARBA" id="ARBA00023004"/>
    </source>
</evidence>
<evidence type="ECO:0000256" key="6">
    <source>
        <dbReference type="ARBA" id="ARBA00022723"/>
    </source>
</evidence>
<dbReference type="Pfam" id="PF06155">
    <property type="entry name" value="GBBH-like_N"/>
    <property type="match status" value="1"/>
</dbReference>
<dbReference type="GO" id="GO:0005739">
    <property type="term" value="C:mitochondrion"/>
    <property type="evidence" value="ECO:0007669"/>
    <property type="project" value="TreeGrafter"/>
</dbReference>
<comment type="cofactor">
    <cofactor evidence="1">
        <name>Fe(2+)</name>
        <dbReference type="ChEBI" id="CHEBI:29033"/>
    </cofactor>
</comment>
<dbReference type="InterPro" id="IPR010376">
    <property type="entry name" value="GBBH-like_N"/>
</dbReference>
<evidence type="ECO:0000256" key="15">
    <source>
        <dbReference type="ARBA" id="ARBA00049334"/>
    </source>
</evidence>
<dbReference type="EC" id="1.14.11.8" evidence="5"/>
<comment type="catalytic activity">
    <reaction evidence="15">
        <text>N(6),N(6),N(6)-trimethyl-L-lysine + 2-oxoglutarate + O2 = (3S)-3-hydroxy-N(6),N(6),N(6)-trimethyl-L-lysine + succinate + CO2</text>
        <dbReference type="Rhea" id="RHEA:14181"/>
        <dbReference type="ChEBI" id="CHEBI:15379"/>
        <dbReference type="ChEBI" id="CHEBI:16526"/>
        <dbReference type="ChEBI" id="CHEBI:16810"/>
        <dbReference type="ChEBI" id="CHEBI:30031"/>
        <dbReference type="ChEBI" id="CHEBI:58100"/>
        <dbReference type="ChEBI" id="CHEBI:141499"/>
        <dbReference type="EC" id="1.14.11.8"/>
    </reaction>
</comment>
<evidence type="ECO:0000256" key="1">
    <source>
        <dbReference type="ARBA" id="ARBA00001954"/>
    </source>
</evidence>
<dbReference type="CDD" id="cd00250">
    <property type="entry name" value="CAS_like"/>
    <property type="match status" value="1"/>
</dbReference>
<comment type="function">
    <text evidence="14">Converts trimethyllysine (TML) into hydroxytrimethyllysine (HTML).</text>
</comment>
<keyword evidence="9" id="KW-0560">Oxidoreductase</keyword>
<evidence type="ECO:0000259" key="17">
    <source>
        <dbReference type="Pfam" id="PF02668"/>
    </source>
</evidence>
<keyword evidence="6" id="KW-0479">Metal-binding</keyword>
<evidence type="ECO:0000313" key="19">
    <source>
        <dbReference type="EMBL" id="CDP33337.1"/>
    </source>
</evidence>
<evidence type="ECO:0000256" key="4">
    <source>
        <dbReference type="ARBA" id="ARBA00008654"/>
    </source>
</evidence>
<protein>
    <recommendedName>
        <fullName evidence="16">Trimethyllysine dioxygenase</fullName>
        <ecNumber evidence="5">1.14.11.8</ecNumber>
    </recommendedName>
    <alternativeName>
        <fullName evidence="12">Epsilon-trimethyllysine 2-oxoglutarate dioxygenase</fullName>
    </alternativeName>
    <alternativeName>
        <fullName evidence="11">TML hydroxylase</fullName>
    </alternativeName>
    <alternativeName>
        <fullName evidence="13">TML-alpha-ketoglutarate dioxygenase</fullName>
    </alternativeName>
</protein>
<dbReference type="AlphaFoldDB" id="A0A060T364"/>
<reference evidence="19" key="1">
    <citation type="submission" date="2014-02" db="EMBL/GenBank/DDBJ databases">
        <authorList>
            <person name="Genoscope - CEA"/>
        </authorList>
    </citation>
    <scope>NUCLEOTIDE SEQUENCE</scope>
    <source>
        <strain evidence="19">LS3</strain>
    </source>
</reference>
<name>A0A060T364_BLAAD</name>
<evidence type="ECO:0000256" key="5">
    <source>
        <dbReference type="ARBA" id="ARBA00012267"/>
    </source>
</evidence>
<evidence type="ECO:0000256" key="9">
    <source>
        <dbReference type="ARBA" id="ARBA00023002"/>
    </source>
</evidence>
<evidence type="ECO:0000256" key="16">
    <source>
        <dbReference type="ARBA" id="ARBA00071191"/>
    </source>
</evidence>
<keyword evidence="7" id="KW-0124">Carnitine biosynthesis</keyword>
<keyword evidence="10" id="KW-0408">Iron</keyword>
<dbReference type="PANTHER" id="PTHR10696">
    <property type="entry name" value="GAMMA-BUTYROBETAINE HYDROXYLASE-RELATED"/>
    <property type="match status" value="1"/>
</dbReference>
<organism evidence="19">
    <name type="scientific">Blastobotrys adeninivorans</name>
    <name type="common">Yeast</name>
    <name type="synonym">Arxula adeninivorans</name>
    <dbReference type="NCBI Taxonomy" id="409370"/>
    <lineage>
        <taxon>Eukaryota</taxon>
        <taxon>Fungi</taxon>
        <taxon>Dikarya</taxon>
        <taxon>Ascomycota</taxon>
        <taxon>Saccharomycotina</taxon>
        <taxon>Dipodascomycetes</taxon>
        <taxon>Dipodascales</taxon>
        <taxon>Trichomonascaceae</taxon>
        <taxon>Blastobotrys</taxon>
    </lineage>
</organism>
<dbReference type="Pfam" id="PF02668">
    <property type="entry name" value="TauD"/>
    <property type="match status" value="1"/>
</dbReference>
<accession>A0A060T364</accession>
<evidence type="ECO:0000259" key="18">
    <source>
        <dbReference type="Pfam" id="PF06155"/>
    </source>
</evidence>
<sequence length="389" mass="44612">MTAQVAKVDVSDSHVSVTWGDGPQSKFDNIFLRDHCQCDKHFHSVTKQRTQNTFEIPRDVRGQEASVAGDGITVKWAHDGHESTYSGEWLRLHSYDPVFSKERQDNTPKVPQTFWVKTDVEGKLPTVEYKAVMEGDIPGVQEWTRKLYEYGFCMISGVPTSPEATEKLVERLAYIRHTHYGGFWDFTADMAKADLAYSNYHLACHTDGTYWTEAPGLQLFHLLHHDGTGGETMLADAFKLAELLKKKFPQHYETLSTIRVPAHSAGEETTCISQAIEEPIFVHDPVTKELVKVRWNNDDRSVMDKWDNPEDVVKFYDAIREWVRLIEENEVVIKLQPGTCLIFDNWRVMHGRKAFTGSRRMCGAYVARDDYISRVRLLNLGREAVLKKL</sequence>
<dbReference type="InterPro" id="IPR003819">
    <property type="entry name" value="TauD/TfdA-like"/>
</dbReference>
<dbReference type="NCBIfam" id="TIGR02410">
    <property type="entry name" value="carnitine_TMLD"/>
    <property type="match status" value="1"/>
</dbReference>
<evidence type="ECO:0000256" key="13">
    <source>
        <dbReference type="ARBA" id="ARBA00032283"/>
    </source>
</evidence>
<evidence type="ECO:0000256" key="7">
    <source>
        <dbReference type="ARBA" id="ARBA00022873"/>
    </source>
</evidence>
<dbReference type="FunFam" id="3.30.2020.30:FF:000002">
    <property type="entry name" value="Putative gamma-butyrobetaine dioxygenase"/>
    <property type="match status" value="1"/>
</dbReference>
<dbReference type="InterPro" id="IPR012776">
    <property type="entry name" value="Trimethyllysine_dOase"/>
</dbReference>
<dbReference type="GO" id="GO:0050353">
    <property type="term" value="F:trimethyllysine dioxygenase activity"/>
    <property type="evidence" value="ECO:0007669"/>
    <property type="project" value="UniProtKB-EC"/>
</dbReference>
<feature type="domain" description="TauD/TfdA-like" evidence="17">
    <location>
        <begin position="140"/>
        <end position="365"/>
    </location>
</feature>
<evidence type="ECO:0000256" key="3">
    <source>
        <dbReference type="ARBA" id="ARBA00005022"/>
    </source>
</evidence>
<evidence type="ECO:0000256" key="11">
    <source>
        <dbReference type="ARBA" id="ARBA00030363"/>
    </source>
</evidence>
<dbReference type="GO" id="GO:0045329">
    <property type="term" value="P:carnitine biosynthetic process"/>
    <property type="evidence" value="ECO:0007669"/>
    <property type="project" value="UniProtKB-UniPathway"/>
</dbReference>
<gene>
    <name evidence="19" type="ORF">GNLVRS02_ARAD1A07172g</name>
</gene>
<evidence type="ECO:0000256" key="12">
    <source>
        <dbReference type="ARBA" id="ARBA00031778"/>
    </source>
</evidence>
<evidence type="ECO:0000256" key="14">
    <source>
        <dbReference type="ARBA" id="ARBA00046008"/>
    </source>
</evidence>
<evidence type="ECO:0000256" key="8">
    <source>
        <dbReference type="ARBA" id="ARBA00022964"/>
    </source>
</evidence>